<evidence type="ECO:0000313" key="2">
    <source>
        <dbReference type="EMBL" id="KDQ51176.1"/>
    </source>
</evidence>
<organism evidence="2 3">
    <name type="scientific">Jaapia argillacea MUCL 33604</name>
    <dbReference type="NCBI Taxonomy" id="933084"/>
    <lineage>
        <taxon>Eukaryota</taxon>
        <taxon>Fungi</taxon>
        <taxon>Dikarya</taxon>
        <taxon>Basidiomycota</taxon>
        <taxon>Agaricomycotina</taxon>
        <taxon>Agaricomycetes</taxon>
        <taxon>Agaricomycetidae</taxon>
        <taxon>Jaapiales</taxon>
        <taxon>Jaapiaceae</taxon>
        <taxon>Jaapia</taxon>
    </lineage>
</organism>
<dbReference type="HOGENOM" id="CLU_047592_2_1_1"/>
<proteinExistence type="predicted"/>
<dbReference type="InParanoid" id="A0A067PL35"/>
<protein>
    <recommendedName>
        <fullName evidence="1">BTB domain-containing protein</fullName>
    </recommendedName>
</protein>
<dbReference type="InterPro" id="IPR000210">
    <property type="entry name" value="BTB/POZ_dom"/>
</dbReference>
<dbReference type="Pfam" id="PF00651">
    <property type="entry name" value="BTB"/>
    <property type="match status" value="1"/>
</dbReference>
<reference evidence="3" key="1">
    <citation type="journal article" date="2014" name="Proc. Natl. Acad. Sci. U.S.A.">
        <title>Extensive sampling of basidiomycete genomes demonstrates inadequacy of the white-rot/brown-rot paradigm for wood decay fungi.</title>
        <authorList>
            <person name="Riley R."/>
            <person name="Salamov A.A."/>
            <person name="Brown D.W."/>
            <person name="Nagy L.G."/>
            <person name="Floudas D."/>
            <person name="Held B.W."/>
            <person name="Levasseur A."/>
            <person name="Lombard V."/>
            <person name="Morin E."/>
            <person name="Otillar R."/>
            <person name="Lindquist E.A."/>
            <person name="Sun H."/>
            <person name="LaButti K.M."/>
            <person name="Schmutz J."/>
            <person name="Jabbour D."/>
            <person name="Luo H."/>
            <person name="Baker S.E."/>
            <person name="Pisabarro A.G."/>
            <person name="Walton J.D."/>
            <person name="Blanchette R.A."/>
            <person name="Henrissat B."/>
            <person name="Martin F."/>
            <person name="Cullen D."/>
            <person name="Hibbett D.S."/>
            <person name="Grigoriev I.V."/>
        </authorList>
    </citation>
    <scope>NUCLEOTIDE SEQUENCE [LARGE SCALE GENOMIC DNA]</scope>
    <source>
        <strain evidence="3">MUCL 33604</strain>
    </source>
</reference>
<dbReference type="SMART" id="SM00225">
    <property type="entry name" value="BTB"/>
    <property type="match status" value="1"/>
</dbReference>
<sequence length="238" mass="27307">MSTSGDDEYAAYYCQDIIFSVEGQLLKVPKTYFERHSEVFRGMFTLPNVGTDVEGTSDQNPLRLEGIMKKDFLRLLRVMYPWSVKNDIKTAEEWSSVLKLSSLWNFEEIEQLAIRSLTLSPKTYDFTPVQMVKLGLEHNVRFWVVRGGAELVKRSERLSTEEGGLMGMMATVVISGVRECDRQVRFCPECEKKPRASLLEDAAAAQKRENNFFGKLVADAFGWNYVEIVKEEEKYKAD</sequence>
<dbReference type="InterPro" id="IPR011333">
    <property type="entry name" value="SKP1/BTB/POZ_sf"/>
</dbReference>
<dbReference type="EMBL" id="KL197751">
    <property type="protein sequence ID" value="KDQ51176.1"/>
    <property type="molecule type" value="Genomic_DNA"/>
</dbReference>
<evidence type="ECO:0000259" key="1">
    <source>
        <dbReference type="PROSITE" id="PS50097"/>
    </source>
</evidence>
<dbReference type="CDD" id="cd18186">
    <property type="entry name" value="BTB_POZ_ZBTB_KLHL-like"/>
    <property type="match status" value="1"/>
</dbReference>
<dbReference type="AlphaFoldDB" id="A0A067PL35"/>
<dbReference type="STRING" id="933084.A0A067PL35"/>
<keyword evidence="3" id="KW-1185">Reference proteome</keyword>
<name>A0A067PL35_9AGAM</name>
<dbReference type="Proteomes" id="UP000027265">
    <property type="component" value="Unassembled WGS sequence"/>
</dbReference>
<evidence type="ECO:0000313" key="3">
    <source>
        <dbReference type="Proteomes" id="UP000027265"/>
    </source>
</evidence>
<accession>A0A067PL35</accession>
<gene>
    <name evidence="2" type="ORF">JAAARDRAFT_41438</name>
</gene>
<dbReference type="Gene3D" id="3.30.710.10">
    <property type="entry name" value="Potassium Channel Kv1.1, Chain A"/>
    <property type="match status" value="1"/>
</dbReference>
<dbReference type="OrthoDB" id="3193844at2759"/>
<dbReference type="PROSITE" id="PS50097">
    <property type="entry name" value="BTB"/>
    <property type="match status" value="1"/>
</dbReference>
<dbReference type="SUPFAM" id="SSF54695">
    <property type="entry name" value="POZ domain"/>
    <property type="match status" value="1"/>
</dbReference>
<feature type="domain" description="BTB" evidence="1">
    <location>
        <begin position="15"/>
        <end position="88"/>
    </location>
</feature>